<feature type="region of interest" description="Disordered" evidence="1">
    <location>
        <begin position="1"/>
        <end position="20"/>
    </location>
</feature>
<organism evidence="2 3">
    <name type="scientific">Draconibacterium sediminis</name>
    <dbReference type="NCBI Taxonomy" id="1544798"/>
    <lineage>
        <taxon>Bacteria</taxon>
        <taxon>Pseudomonadati</taxon>
        <taxon>Bacteroidota</taxon>
        <taxon>Bacteroidia</taxon>
        <taxon>Marinilabiliales</taxon>
        <taxon>Prolixibacteraceae</taxon>
        <taxon>Draconibacterium</taxon>
    </lineage>
</organism>
<dbReference type="EMBL" id="JRHC01000001">
    <property type="protein sequence ID" value="KJF45361.1"/>
    <property type="molecule type" value="Genomic_DNA"/>
</dbReference>
<keyword evidence="3" id="KW-1185">Reference proteome</keyword>
<dbReference type="RefSeq" id="WP_045027490.1">
    <property type="nucleotide sequence ID" value="NZ_JRHC01000001.1"/>
</dbReference>
<dbReference type="STRING" id="1544798.LH29_08300"/>
<comment type="caution">
    <text evidence="2">The sequence shown here is derived from an EMBL/GenBank/DDBJ whole genome shotgun (WGS) entry which is preliminary data.</text>
</comment>
<accession>A0A0D8JFN1</accession>
<dbReference type="Proteomes" id="UP000032544">
    <property type="component" value="Unassembled WGS sequence"/>
</dbReference>
<gene>
    <name evidence="2" type="ORF">LH29_08300</name>
</gene>
<proteinExistence type="predicted"/>
<protein>
    <submittedName>
        <fullName evidence="2">Uncharacterized protein</fullName>
    </submittedName>
</protein>
<sequence>MKEKKSSNMPQGEEKTSLKQGSVEKKWIINLLEKERERVEEHYGEVTNAYWKHEMNRIDLKSIAKHFTKKTGVRISTHFIYRWLYDRGYIDSDVCAPASYILEAMLELDTRLSNFSKYSKAMMRELRRDLDNSLAEEYNAYEDEKVELTSDIGLI</sequence>
<dbReference type="AlphaFoldDB" id="A0A0D8JFN1"/>
<name>A0A0D8JFN1_9BACT</name>
<reference evidence="2 3" key="1">
    <citation type="submission" date="2014-09" db="EMBL/GenBank/DDBJ databases">
        <title>Draft Genome Sequence of Draconibacterium sp. JN14CK-3.</title>
        <authorList>
            <person name="Dong C."/>
            <person name="Lai Q."/>
            <person name="Shao Z."/>
        </authorList>
    </citation>
    <scope>NUCLEOTIDE SEQUENCE [LARGE SCALE GENOMIC DNA]</scope>
    <source>
        <strain evidence="2 3">JN14CK-3</strain>
    </source>
</reference>
<evidence type="ECO:0000313" key="3">
    <source>
        <dbReference type="Proteomes" id="UP000032544"/>
    </source>
</evidence>
<evidence type="ECO:0000256" key="1">
    <source>
        <dbReference type="SAM" id="MobiDB-lite"/>
    </source>
</evidence>
<evidence type="ECO:0000313" key="2">
    <source>
        <dbReference type="EMBL" id="KJF45361.1"/>
    </source>
</evidence>